<name>A0A8D5AIQ0_9GAMM</name>
<dbReference type="Proteomes" id="UP000824988">
    <property type="component" value="Chromosome"/>
</dbReference>
<evidence type="ECO:0000256" key="4">
    <source>
        <dbReference type="ARBA" id="ARBA00022989"/>
    </source>
</evidence>
<evidence type="ECO:0000256" key="1">
    <source>
        <dbReference type="ARBA" id="ARBA00004651"/>
    </source>
</evidence>
<gene>
    <name evidence="8" type="ORF">MoryE10_05800</name>
</gene>
<evidence type="ECO:0000313" key="8">
    <source>
        <dbReference type="EMBL" id="BBL69974.1"/>
    </source>
</evidence>
<sequence>MDQNTLVIFLLMVFGTVLLLSQIIIIPTFGSSAQESRRLRQRLLEIDNQNREAAVTSLVREEQLRRMGPFERRLNSMPMMRPLQRLLDQTGRRTPAYRVVLLMMALASVAALGAWLFAPAFWVVLLVAAIAGFLPLMKLRQERNKRLEQFEEQLPDALDFMVRALRAGTPFSAAMSYVSAEMGGPVAEEFGLTFDEINYGRDVPQAFNLLMLRVPSLSLMAMTTSISIQRETGGNLAEVLEKISQLLRGRFRFQRQIRTLTAEGRLSAWVLGLIPVILFGAMGMLQPEVYGKFFQTETGVFLAELGIGLMVVGMLWIGRLINIEV</sequence>
<dbReference type="GO" id="GO:0005886">
    <property type="term" value="C:plasma membrane"/>
    <property type="evidence" value="ECO:0007669"/>
    <property type="project" value="UniProtKB-SubCell"/>
</dbReference>
<keyword evidence="3 6" id="KW-0812">Transmembrane</keyword>
<accession>A0A8D5AIQ0</accession>
<feature type="domain" description="Type II secretion system protein GspF" evidence="7">
    <location>
        <begin position="158"/>
        <end position="282"/>
    </location>
</feature>
<dbReference type="PANTHER" id="PTHR35007">
    <property type="entry name" value="INTEGRAL MEMBRANE PROTEIN-RELATED"/>
    <property type="match status" value="1"/>
</dbReference>
<protein>
    <submittedName>
        <fullName evidence="8">Pilus assembly protein TadB</fullName>
    </submittedName>
</protein>
<dbReference type="KEGG" id="moz:MoryE10_05800"/>
<comment type="subcellular location">
    <subcellularLocation>
        <location evidence="1">Cell membrane</location>
        <topology evidence="1">Multi-pass membrane protein</topology>
    </subcellularLocation>
</comment>
<evidence type="ECO:0000313" key="9">
    <source>
        <dbReference type="Proteomes" id="UP000824988"/>
    </source>
</evidence>
<evidence type="ECO:0000256" key="2">
    <source>
        <dbReference type="ARBA" id="ARBA00022475"/>
    </source>
</evidence>
<evidence type="ECO:0000256" key="3">
    <source>
        <dbReference type="ARBA" id="ARBA00022692"/>
    </source>
</evidence>
<evidence type="ECO:0000259" key="7">
    <source>
        <dbReference type="Pfam" id="PF00482"/>
    </source>
</evidence>
<feature type="transmembrane region" description="Helical" evidence="6">
    <location>
        <begin position="120"/>
        <end position="137"/>
    </location>
</feature>
<keyword evidence="9" id="KW-1185">Reference proteome</keyword>
<keyword evidence="5 6" id="KW-0472">Membrane</keyword>
<feature type="transmembrane region" description="Helical" evidence="6">
    <location>
        <begin position="298"/>
        <end position="317"/>
    </location>
</feature>
<dbReference type="AlphaFoldDB" id="A0A8D5AIQ0"/>
<proteinExistence type="predicted"/>
<reference evidence="8" key="1">
    <citation type="submission" date="2019-06" db="EMBL/GenBank/DDBJ databases">
        <title>Complete genome sequence of Methylogaea oryzae strain JCM16910.</title>
        <authorList>
            <person name="Asakawa S."/>
        </authorList>
    </citation>
    <scope>NUCLEOTIDE SEQUENCE</scope>
    <source>
        <strain evidence="8">E10</strain>
    </source>
</reference>
<feature type="transmembrane region" description="Helical" evidence="6">
    <location>
        <begin position="6"/>
        <end position="30"/>
    </location>
</feature>
<keyword evidence="4 6" id="KW-1133">Transmembrane helix</keyword>
<dbReference type="PANTHER" id="PTHR35007:SF1">
    <property type="entry name" value="PILUS ASSEMBLY PROTEIN"/>
    <property type="match status" value="1"/>
</dbReference>
<feature type="transmembrane region" description="Helical" evidence="6">
    <location>
        <begin position="266"/>
        <end position="286"/>
    </location>
</feature>
<keyword evidence="2" id="KW-1003">Cell membrane</keyword>
<dbReference type="RefSeq" id="WP_221048150.1">
    <property type="nucleotide sequence ID" value="NZ_AP019782.1"/>
</dbReference>
<organism evidence="8 9">
    <name type="scientific">Methylogaea oryzae</name>
    <dbReference type="NCBI Taxonomy" id="1295382"/>
    <lineage>
        <taxon>Bacteria</taxon>
        <taxon>Pseudomonadati</taxon>
        <taxon>Pseudomonadota</taxon>
        <taxon>Gammaproteobacteria</taxon>
        <taxon>Methylococcales</taxon>
        <taxon>Methylococcaceae</taxon>
        <taxon>Methylogaea</taxon>
    </lineage>
</organism>
<evidence type="ECO:0000256" key="5">
    <source>
        <dbReference type="ARBA" id="ARBA00023136"/>
    </source>
</evidence>
<dbReference type="EMBL" id="AP019782">
    <property type="protein sequence ID" value="BBL69974.1"/>
    <property type="molecule type" value="Genomic_DNA"/>
</dbReference>
<dbReference type="InterPro" id="IPR018076">
    <property type="entry name" value="T2SS_GspF_dom"/>
</dbReference>
<evidence type="ECO:0000256" key="6">
    <source>
        <dbReference type="SAM" id="Phobius"/>
    </source>
</evidence>
<dbReference type="Pfam" id="PF00482">
    <property type="entry name" value="T2SSF"/>
    <property type="match status" value="1"/>
</dbReference>